<evidence type="ECO:0000256" key="4">
    <source>
        <dbReference type="ARBA" id="ARBA00022705"/>
    </source>
</evidence>
<evidence type="ECO:0000256" key="3">
    <source>
        <dbReference type="ARBA" id="ARBA00022689"/>
    </source>
</evidence>
<comment type="function">
    <text evidence="1">This protein is essential for plasmid replication; it is involved in copy control functions.</text>
</comment>
<dbReference type="EMBL" id="LR217696">
    <property type="protein sequence ID" value="VFP80778.1"/>
    <property type="molecule type" value="Genomic_DNA"/>
</dbReference>
<reference evidence="5 6" key="1">
    <citation type="submission" date="2019-02" db="EMBL/GenBank/DDBJ databases">
        <authorList>
            <person name="Manzano-Marin A."/>
            <person name="Manzano-Marin A."/>
        </authorList>
    </citation>
    <scope>NUCLEOTIDE SEQUENCE [LARGE SCALE GENOMIC DNA]</scope>
    <source>
        <strain evidence="5 6">BuCicuneomaculata</strain>
        <plasmid evidence="6">pleu</plasmid>
    </source>
</reference>
<organism evidence="5 6">
    <name type="scientific">Buchnera aphidicola</name>
    <name type="common">Cinara cuneomaculata</name>
    <dbReference type="NCBI Taxonomy" id="1660040"/>
    <lineage>
        <taxon>Bacteria</taxon>
        <taxon>Pseudomonadati</taxon>
        <taxon>Pseudomonadota</taxon>
        <taxon>Gammaproteobacteria</taxon>
        <taxon>Enterobacterales</taxon>
        <taxon>Erwiniaceae</taxon>
        <taxon>Buchnera</taxon>
    </lineage>
</organism>
<accession>A0A451D550</accession>
<dbReference type="OrthoDB" id="6497710at2"/>
<proteinExistence type="inferred from homology"/>
<keyword evidence="3" id="KW-0615">Plasmid copy control</keyword>
<dbReference type="Pfam" id="PF02387">
    <property type="entry name" value="IncFII_repA"/>
    <property type="match status" value="1"/>
</dbReference>
<comment type="similarity">
    <text evidence="2">Belongs to the IncFII RepA family.</text>
</comment>
<dbReference type="RefSeq" id="WP_154027785.1">
    <property type="nucleotide sequence ID" value="NZ_LR217696.1"/>
</dbReference>
<sequence>MLEKKYVYNPYPQFIQPENHKKRPAFIRYAMKRAATINITKNKIYSSIREFKNPITGHVLPRKRRLNKHRARALRAISQAMLYHFNIASTLVMASVEKLSDVCGLSTYSSVGNKSITRASRLITDFMEPIGLISCQKIWDKILGMYIPKIICLKPLFFMMFDISQCRLKQIRIKQLQWINKQLVKKGKSKITFFEAKQKAKEKHIQRSLNYRQYKHYINENQNKAIQITQLKKKYARSYILNKLVQKYSIEELCNIGLVNLKKKVNCEYFKLKQLAKHSIP</sequence>
<dbReference type="GO" id="GO:0006260">
    <property type="term" value="P:DNA replication"/>
    <property type="evidence" value="ECO:0007669"/>
    <property type="project" value="UniProtKB-KW"/>
</dbReference>
<evidence type="ECO:0000256" key="1">
    <source>
        <dbReference type="ARBA" id="ARBA00002740"/>
    </source>
</evidence>
<dbReference type="AlphaFoldDB" id="A0A451D550"/>
<evidence type="ECO:0000313" key="6">
    <source>
        <dbReference type="Proteomes" id="UP000294404"/>
    </source>
</evidence>
<dbReference type="GO" id="GO:0006276">
    <property type="term" value="P:plasmid maintenance"/>
    <property type="evidence" value="ECO:0007669"/>
    <property type="project" value="UniProtKB-KW"/>
</dbReference>
<evidence type="ECO:0000256" key="2">
    <source>
        <dbReference type="ARBA" id="ARBA00008256"/>
    </source>
</evidence>
<name>A0A451D550_9GAMM</name>
<dbReference type="Proteomes" id="UP000294404">
    <property type="component" value="Plasmid pLeu"/>
</dbReference>
<gene>
    <name evidence="5" type="primary">repA1</name>
    <name evidence="5" type="ORF">BUCICUMA2628_412</name>
</gene>
<dbReference type="NCBIfam" id="NF040977">
    <property type="entry name" value="RepA_IncFII_LM"/>
    <property type="match status" value="1"/>
</dbReference>
<evidence type="ECO:0000313" key="5">
    <source>
        <dbReference type="EMBL" id="VFP80778.1"/>
    </source>
</evidence>
<keyword evidence="4" id="KW-0235">DNA replication</keyword>
<protein>
    <submittedName>
        <fullName evidence="5">Probable replication-associated protein RepA1</fullName>
    </submittedName>
</protein>
<dbReference type="InterPro" id="IPR003446">
    <property type="entry name" value="Plasmid_replication_init_RepA"/>
</dbReference>
<geneLocation type="plasmid" evidence="5">
    <name>pLeu</name>
</geneLocation>
<keyword evidence="5" id="KW-0614">Plasmid</keyword>